<dbReference type="RefSeq" id="XP_053021003.1">
    <property type="nucleotide sequence ID" value="XM_053170510.1"/>
</dbReference>
<keyword evidence="2" id="KW-1185">Reference proteome</keyword>
<gene>
    <name evidence="1" type="ORF">PtA15_6A76</name>
</gene>
<accession>A0ABY7CJN9</accession>
<sequence>MSRETADTLELGHTLNQLNIAANSLTPLPPEGILLPSNVHHNYGDLQMALLGKI</sequence>
<reference evidence="1" key="1">
    <citation type="submission" date="2022-10" db="EMBL/GenBank/DDBJ databases">
        <title>Puccinia triticina Genome sequencing and assembly.</title>
        <authorList>
            <person name="Li C."/>
        </authorList>
    </citation>
    <scope>NUCLEOTIDE SEQUENCE</scope>
    <source>
        <strain evidence="1">Pt15</strain>
    </source>
</reference>
<name>A0ABY7CJN9_9BASI</name>
<dbReference type="GeneID" id="77811394"/>
<dbReference type="EMBL" id="CP110426">
    <property type="protein sequence ID" value="WAQ85448.1"/>
    <property type="molecule type" value="Genomic_DNA"/>
</dbReference>
<organism evidence="1 2">
    <name type="scientific">Puccinia triticina</name>
    <dbReference type="NCBI Taxonomy" id="208348"/>
    <lineage>
        <taxon>Eukaryota</taxon>
        <taxon>Fungi</taxon>
        <taxon>Dikarya</taxon>
        <taxon>Basidiomycota</taxon>
        <taxon>Pucciniomycotina</taxon>
        <taxon>Pucciniomycetes</taxon>
        <taxon>Pucciniales</taxon>
        <taxon>Pucciniaceae</taxon>
        <taxon>Puccinia</taxon>
    </lineage>
</organism>
<proteinExistence type="predicted"/>
<dbReference type="Proteomes" id="UP001164743">
    <property type="component" value="Chromosome 6A"/>
</dbReference>
<protein>
    <submittedName>
        <fullName evidence="1">Uncharacterized protein</fullName>
    </submittedName>
</protein>
<evidence type="ECO:0000313" key="1">
    <source>
        <dbReference type="EMBL" id="WAQ85448.1"/>
    </source>
</evidence>
<evidence type="ECO:0000313" key="2">
    <source>
        <dbReference type="Proteomes" id="UP001164743"/>
    </source>
</evidence>